<dbReference type="InterPro" id="IPR034660">
    <property type="entry name" value="DinB/YfiT-like"/>
</dbReference>
<evidence type="ECO:0000256" key="3">
    <source>
        <dbReference type="PIRSR" id="PIRSR607837-1"/>
    </source>
</evidence>
<dbReference type="Pfam" id="PF05163">
    <property type="entry name" value="DinB"/>
    <property type="match status" value="1"/>
</dbReference>
<gene>
    <name evidence="4" type="ORF">IC620_14750</name>
</gene>
<dbReference type="GO" id="GO:0046872">
    <property type="term" value="F:metal ion binding"/>
    <property type="evidence" value="ECO:0007669"/>
    <property type="project" value="UniProtKB-KW"/>
</dbReference>
<feature type="binding site" evidence="3">
    <location>
        <position position="47"/>
    </location>
    <ligand>
        <name>a divalent metal cation</name>
        <dbReference type="ChEBI" id="CHEBI:60240"/>
    </ligand>
</feature>
<comment type="similarity">
    <text evidence="1">Belongs to the DinB family.</text>
</comment>
<accession>A0A926RVH3</accession>
<keyword evidence="5" id="KW-1185">Reference proteome</keyword>
<sequence length="172" mass="19818">MDFKQCLLQELEREYTVTRNILERIPEDKLGWKPHEKSMSLGRLAMHIANSIGGLSDILAKEEIDARAMKNSIPEPKLNEKEDILTELEVSLEKSKQFIEGLDEQFALAEWKLTAGEQQLIASPRFEVIRSLMFNHWYHHRGQLTVYLRLLDIPIPSVYGPTADEGPFVQSK</sequence>
<organism evidence="4 5">
    <name type="scientific">Polycladospora coralii</name>
    <dbReference type="NCBI Taxonomy" id="2771432"/>
    <lineage>
        <taxon>Bacteria</taxon>
        <taxon>Bacillati</taxon>
        <taxon>Bacillota</taxon>
        <taxon>Bacilli</taxon>
        <taxon>Bacillales</taxon>
        <taxon>Thermoactinomycetaceae</taxon>
        <taxon>Polycladospora</taxon>
    </lineage>
</organism>
<evidence type="ECO:0000256" key="2">
    <source>
        <dbReference type="ARBA" id="ARBA00022723"/>
    </source>
</evidence>
<proteinExistence type="inferred from homology"/>
<keyword evidence="2 3" id="KW-0479">Metal-binding</keyword>
<name>A0A926RVH3_9BACL</name>
<reference evidence="4" key="1">
    <citation type="submission" date="2020-09" db="EMBL/GenBank/DDBJ databases">
        <title>A novel bacterium of genus Hazenella, isolated from South China Sea.</title>
        <authorList>
            <person name="Huang H."/>
            <person name="Mo K."/>
            <person name="Hu Y."/>
        </authorList>
    </citation>
    <scope>NUCLEOTIDE SEQUENCE</scope>
    <source>
        <strain evidence="4">IB182357</strain>
    </source>
</reference>
<evidence type="ECO:0008006" key="6">
    <source>
        <dbReference type="Google" id="ProtNLM"/>
    </source>
</evidence>
<dbReference type="Gene3D" id="1.20.120.450">
    <property type="entry name" value="dinb family like domain"/>
    <property type="match status" value="1"/>
</dbReference>
<feature type="binding site" evidence="3">
    <location>
        <position position="136"/>
    </location>
    <ligand>
        <name>a divalent metal cation</name>
        <dbReference type="ChEBI" id="CHEBI:60240"/>
    </ligand>
</feature>
<protein>
    <recommendedName>
        <fullName evidence="6">Damage-inducible protein DinB</fullName>
    </recommendedName>
</protein>
<dbReference type="AlphaFoldDB" id="A0A926RVH3"/>
<comment type="caution">
    <text evidence="4">The sequence shown here is derived from an EMBL/GenBank/DDBJ whole genome shotgun (WGS) entry which is preliminary data.</text>
</comment>
<evidence type="ECO:0000313" key="5">
    <source>
        <dbReference type="Proteomes" id="UP000661691"/>
    </source>
</evidence>
<dbReference type="Proteomes" id="UP000661691">
    <property type="component" value="Unassembled WGS sequence"/>
</dbReference>
<dbReference type="RefSeq" id="WP_191142624.1">
    <property type="nucleotide sequence ID" value="NZ_JACXAH010000030.1"/>
</dbReference>
<evidence type="ECO:0000313" key="4">
    <source>
        <dbReference type="EMBL" id="MBD1373604.1"/>
    </source>
</evidence>
<dbReference type="EMBL" id="JACXAH010000030">
    <property type="protein sequence ID" value="MBD1373604.1"/>
    <property type="molecule type" value="Genomic_DNA"/>
</dbReference>
<evidence type="ECO:0000256" key="1">
    <source>
        <dbReference type="ARBA" id="ARBA00008635"/>
    </source>
</evidence>
<feature type="binding site" evidence="3">
    <location>
        <position position="140"/>
    </location>
    <ligand>
        <name>a divalent metal cation</name>
        <dbReference type="ChEBI" id="CHEBI:60240"/>
    </ligand>
</feature>
<dbReference type="InterPro" id="IPR007837">
    <property type="entry name" value="DinB"/>
</dbReference>
<dbReference type="SUPFAM" id="SSF109854">
    <property type="entry name" value="DinB/YfiT-like putative metalloenzymes"/>
    <property type="match status" value="1"/>
</dbReference>